<dbReference type="Proteomes" id="UP000176037">
    <property type="component" value="Unassembled WGS sequence"/>
</dbReference>
<evidence type="ECO:0000313" key="4">
    <source>
        <dbReference type="EMBL" id="OFI35657.1"/>
    </source>
</evidence>
<feature type="signal peptide" evidence="1">
    <location>
        <begin position="1"/>
        <end position="34"/>
    </location>
</feature>
<feature type="chain" id="PRO_5009214357" description="Glycosyl hydrolase" evidence="1">
    <location>
        <begin position="35"/>
        <end position="494"/>
    </location>
</feature>
<organism evidence="4 5">
    <name type="scientific">Alteromonas lipolytica</name>
    <dbReference type="NCBI Taxonomy" id="1856405"/>
    <lineage>
        <taxon>Bacteria</taxon>
        <taxon>Pseudomonadati</taxon>
        <taxon>Pseudomonadota</taxon>
        <taxon>Gammaproteobacteria</taxon>
        <taxon>Alteromonadales</taxon>
        <taxon>Alteromonadaceae</taxon>
        <taxon>Alteromonas/Salinimonas group</taxon>
        <taxon>Alteromonas</taxon>
    </lineage>
</organism>
<dbReference type="SUPFAM" id="SSF52317">
    <property type="entry name" value="Class I glutamine amidotransferase-like"/>
    <property type="match status" value="1"/>
</dbReference>
<dbReference type="STRING" id="1856405.BFC17_12955"/>
<evidence type="ECO:0008006" key="6">
    <source>
        <dbReference type="Google" id="ProtNLM"/>
    </source>
</evidence>
<accession>A0A1E8FI83</accession>
<name>A0A1E8FI83_9ALTE</name>
<evidence type="ECO:0000259" key="2">
    <source>
        <dbReference type="Pfam" id="PF06283"/>
    </source>
</evidence>
<dbReference type="Gene3D" id="2.60.120.560">
    <property type="entry name" value="Exo-inulinase, domain 1"/>
    <property type="match status" value="1"/>
</dbReference>
<dbReference type="GO" id="GO:0016787">
    <property type="term" value="F:hydrolase activity"/>
    <property type="evidence" value="ECO:0007669"/>
    <property type="project" value="InterPro"/>
</dbReference>
<reference evidence="4 5" key="1">
    <citation type="submission" date="2016-09" db="EMBL/GenBank/DDBJ databases">
        <title>Alteromonas lipolytica, a new species isolated from sea water.</title>
        <authorList>
            <person name="Wu Y.-H."/>
            <person name="Cheng H."/>
            <person name="Xu X.-W."/>
        </authorList>
    </citation>
    <scope>NUCLEOTIDE SEQUENCE [LARGE SCALE GENOMIC DNA]</scope>
    <source>
        <strain evidence="4 5">JW12</strain>
    </source>
</reference>
<dbReference type="Gene3D" id="3.40.50.880">
    <property type="match status" value="1"/>
</dbReference>
<dbReference type="PANTHER" id="PTHR40469:SF2">
    <property type="entry name" value="GALACTOSE-BINDING DOMAIN-LIKE SUPERFAMILY PROTEIN"/>
    <property type="match status" value="1"/>
</dbReference>
<evidence type="ECO:0000259" key="3">
    <source>
        <dbReference type="Pfam" id="PF06439"/>
    </source>
</evidence>
<proteinExistence type="predicted"/>
<dbReference type="Pfam" id="PF06283">
    <property type="entry name" value="ThuA"/>
    <property type="match status" value="1"/>
</dbReference>
<keyword evidence="5" id="KW-1185">Reference proteome</keyword>
<keyword evidence="1" id="KW-0732">Signal</keyword>
<dbReference type="PANTHER" id="PTHR40469">
    <property type="entry name" value="SECRETED GLYCOSYL HYDROLASE"/>
    <property type="match status" value="1"/>
</dbReference>
<dbReference type="PROSITE" id="PS51257">
    <property type="entry name" value="PROKAR_LIPOPROTEIN"/>
    <property type="match status" value="1"/>
</dbReference>
<feature type="domain" description="ThuA-like" evidence="2">
    <location>
        <begin position="260"/>
        <end position="489"/>
    </location>
</feature>
<gene>
    <name evidence="4" type="ORF">BFC17_12955</name>
</gene>
<dbReference type="EMBL" id="MJIC01000009">
    <property type="protein sequence ID" value="OFI35657.1"/>
    <property type="molecule type" value="Genomic_DNA"/>
</dbReference>
<feature type="domain" description="3-keto-alpha-glucoside-1,2-lyase/3-keto-2-hydroxy-glucal hydratase" evidence="3">
    <location>
        <begin position="50"/>
        <end position="250"/>
    </location>
</feature>
<dbReference type="InterPro" id="IPR010496">
    <property type="entry name" value="AL/BT2_dom"/>
</dbReference>
<dbReference type="InterPro" id="IPR029010">
    <property type="entry name" value="ThuA-like"/>
</dbReference>
<protein>
    <recommendedName>
        <fullName evidence="6">Glycosyl hydrolase</fullName>
    </recommendedName>
</protein>
<evidence type="ECO:0000256" key="1">
    <source>
        <dbReference type="SAM" id="SignalP"/>
    </source>
</evidence>
<evidence type="ECO:0000313" key="5">
    <source>
        <dbReference type="Proteomes" id="UP000176037"/>
    </source>
</evidence>
<sequence>MRKASLKQFRHYSRQGRKLLMVTLLSLLVLQACSTTGQTSNNQDVNQNHWHSLFDGKSLNGWTVKAQPNDINKTFFWVEEGVIVAEAKDKQHDYIWLYSDKQYSDFHLKLKFQGDRGDHANSGVQLRSRYDHNDEGGWLNGPQVDVGFTDRNGSMWDETRNNQRWLIEKYTEAPFYYSDEGSGWNDLEIIAQGNLITVIQNGEQISQYDGTGVLDDANHQDLGVGITGHIALQIHKEDIMKIKFKDIQIKDLTPQQKPLRVLVFSKTTGYFHQSINVIEKTIAELGERHGWTVDITRGSEVFTPEGLANYDVVFWNNTCADYAIMTTEQRQTFERYVENGGGYAGIHGAAWMNFTPRWDWYIDELIGAREINKNGNWEGVWREEASIYADVKTPVTAMVSKGTIWKDEFYSMSRDVRAEQPELSPEDQIEVLTSGIADWDYGDFKTGHPVTWRRHIKGGRMWYSAIGHNDSTITDPIFRDHMKAGIEWAGGALD</sequence>
<dbReference type="InterPro" id="IPR029062">
    <property type="entry name" value="Class_I_gatase-like"/>
</dbReference>
<dbReference type="Pfam" id="PF06439">
    <property type="entry name" value="3keto-disac_hyd"/>
    <property type="match status" value="1"/>
</dbReference>
<dbReference type="OrthoDB" id="338827at2"/>
<comment type="caution">
    <text evidence="4">The sequence shown here is derived from an EMBL/GenBank/DDBJ whole genome shotgun (WGS) entry which is preliminary data.</text>
</comment>
<dbReference type="AlphaFoldDB" id="A0A1E8FI83"/>